<evidence type="ECO:0000313" key="1">
    <source>
        <dbReference type="EMBL" id="EDL97887.1"/>
    </source>
</evidence>
<sequence>MLTFIVTRIRNNEEFNVTGHKVPGKRDLIIDYQCKL</sequence>
<name>A6JPX0_RAT</name>
<reference evidence="2" key="1">
    <citation type="submission" date="2005-09" db="EMBL/GenBank/DDBJ databases">
        <authorList>
            <person name="Mural R.J."/>
            <person name="Li P.W."/>
            <person name="Adams M.D."/>
            <person name="Amanatides P.G."/>
            <person name="Baden-Tillson H."/>
            <person name="Barnstead M."/>
            <person name="Chin S.H."/>
            <person name="Dew I."/>
            <person name="Evans C.A."/>
            <person name="Ferriera S."/>
            <person name="Flanigan M."/>
            <person name="Fosler C."/>
            <person name="Glodek A."/>
            <person name="Gu Z."/>
            <person name="Holt R.A."/>
            <person name="Jennings D."/>
            <person name="Kraft C.L."/>
            <person name="Lu F."/>
            <person name="Nguyen T."/>
            <person name="Nusskern D.R."/>
            <person name="Pfannkoch C.M."/>
            <person name="Sitter C."/>
            <person name="Sutton G.G."/>
            <person name="Venter J.C."/>
            <person name="Wang Z."/>
            <person name="Woodage T."/>
            <person name="Zheng X.H."/>
            <person name="Zhong F."/>
        </authorList>
    </citation>
    <scope>NUCLEOTIDE SEQUENCE [LARGE SCALE GENOMIC DNA]</scope>
    <source>
        <strain>BN</strain>
        <strain evidence="2">Sprague-Dawley</strain>
    </source>
</reference>
<accession>A6JPX0</accession>
<evidence type="ECO:0000313" key="2">
    <source>
        <dbReference type="Proteomes" id="UP000234681"/>
    </source>
</evidence>
<proteinExistence type="predicted"/>
<organism evidence="1 2">
    <name type="scientific">Rattus norvegicus</name>
    <name type="common">Rat</name>
    <dbReference type="NCBI Taxonomy" id="10116"/>
    <lineage>
        <taxon>Eukaryota</taxon>
        <taxon>Metazoa</taxon>
        <taxon>Chordata</taxon>
        <taxon>Craniata</taxon>
        <taxon>Vertebrata</taxon>
        <taxon>Euteleostomi</taxon>
        <taxon>Mammalia</taxon>
        <taxon>Eutheria</taxon>
        <taxon>Euarchontoglires</taxon>
        <taxon>Glires</taxon>
        <taxon>Rodentia</taxon>
        <taxon>Myomorpha</taxon>
        <taxon>Muroidea</taxon>
        <taxon>Muridae</taxon>
        <taxon>Murinae</taxon>
        <taxon>Rattus</taxon>
    </lineage>
</organism>
<dbReference type="AlphaFoldDB" id="A6JPX0"/>
<dbReference type="Proteomes" id="UP000234681">
    <property type="component" value="Chromosome 14"/>
</dbReference>
<dbReference type="EMBL" id="CH473996">
    <property type="protein sequence ID" value="EDL97887.1"/>
    <property type="molecule type" value="Genomic_DNA"/>
</dbReference>
<protein>
    <submittedName>
        <fullName evidence="1">RCG23324</fullName>
    </submittedName>
</protein>
<gene>
    <name evidence="1" type="ORF">rCG_23324</name>
</gene>